<keyword evidence="2" id="KW-1133">Transmembrane helix</keyword>
<feature type="region of interest" description="Disordered" evidence="1">
    <location>
        <begin position="292"/>
        <end position="417"/>
    </location>
</feature>
<evidence type="ECO:0000256" key="2">
    <source>
        <dbReference type="SAM" id="Phobius"/>
    </source>
</evidence>
<feature type="chain" id="PRO_5045496578" description="Secreted protein" evidence="3">
    <location>
        <begin position="22"/>
        <end position="521"/>
    </location>
</feature>
<gene>
    <name evidence="4" type="ORF">ACFPZ3_21445</name>
</gene>
<keyword evidence="5" id="KW-1185">Reference proteome</keyword>
<evidence type="ECO:0000313" key="4">
    <source>
        <dbReference type="EMBL" id="MFC5826440.1"/>
    </source>
</evidence>
<feature type="transmembrane region" description="Helical" evidence="2">
    <location>
        <begin position="134"/>
        <end position="157"/>
    </location>
</feature>
<dbReference type="EMBL" id="JBHSPA010000025">
    <property type="protein sequence ID" value="MFC5826440.1"/>
    <property type="molecule type" value="Genomic_DNA"/>
</dbReference>
<keyword evidence="2" id="KW-0812">Transmembrane</keyword>
<evidence type="ECO:0008006" key="6">
    <source>
        <dbReference type="Google" id="ProtNLM"/>
    </source>
</evidence>
<proteinExistence type="predicted"/>
<comment type="caution">
    <text evidence="4">The sequence shown here is derived from an EMBL/GenBank/DDBJ whole genome shotgun (WGS) entry which is preliminary data.</text>
</comment>
<evidence type="ECO:0000256" key="3">
    <source>
        <dbReference type="SAM" id="SignalP"/>
    </source>
</evidence>
<evidence type="ECO:0000256" key="1">
    <source>
        <dbReference type="SAM" id="MobiDB-lite"/>
    </source>
</evidence>
<evidence type="ECO:0000313" key="5">
    <source>
        <dbReference type="Proteomes" id="UP001596058"/>
    </source>
</evidence>
<keyword evidence="3" id="KW-0732">Signal</keyword>
<reference evidence="5" key="1">
    <citation type="journal article" date="2019" name="Int. J. Syst. Evol. Microbiol.">
        <title>The Global Catalogue of Microorganisms (GCM) 10K type strain sequencing project: providing services to taxonomists for standard genome sequencing and annotation.</title>
        <authorList>
            <consortium name="The Broad Institute Genomics Platform"/>
            <consortium name="The Broad Institute Genome Sequencing Center for Infectious Disease"/>
            <person name="Wu L."/>
            <person name="Ma J."/>
        </authorList>
    </citation>
    <scope>NUCLEOTIDE SEQUENCE [LARGE SCALE GENOMIC DNA]</scope>
    <source>
        <strain evidence="5">CCUG 53903</strain>
    </source>
</reference>
<dbReference type="Proteomes" id="UP001596058">
    <property type="component" value="Unassembled WGS sequence"/>
</dbReference>
<feature type="compositionally biased region" description="Low complexity" evidence="1">
    <location>
        <begin position="313"/>
        <end position="406"/>
    </location>
</feature>
<sequence>MIRVLCLVAALILATATPAAAHNVTAGADLRIAQTIAGAEITVVIKGTSRVPGPLRIGVIAYQPVTPLPVHLEVRSVEDGHTVTGTATAVPRAEQYAQLRVERTGPHELKLSAGNEVAVIPFRVLVDRGSAGDFLIYGGLFVAGLLLVGGLLTGALARRGAAMLLAAGAAAGVTVAAMVVVFEPQMPPAAPSGAAPTAATPAAGRPYAQARMETVPARPAAGEEFTLRIDLVDGSTGRPVDDLTAHHEALAHLVVTSEDGHFFRHLHPLRTAPGRLEVRLRTDCPGRYLAHTELEREDSGGQLTATHFDIGGDTATSDTAASDTTAPDTATSDTAASDTTAPDTATSDTAAPDTATSETAASDTAAPDTATGTATGTAAPDTATSDTATSDTATSDTATSDTAPETGAGAVASSTADLGGQAVEPRLQPAVPVAGRPATIELATPEGVRPWLGMTGHLLVRSQDGTFFGHLHEMGTPGPRLRFTFSFPEPGRYLAWAQYATGDRIVTVPFTVNVTAREATR</sequence>
<protein>
    <recommendedName>
        <fullName evidence="6">Secreted protein</fullName>
    </recommendedName>
</protein>
<dbReference type="RefSeq" id="WP_379515953.1">
    <property type="nucleotide sequence ID" value="NZ_JBHSPA010000025.1"/>
</dbReference>
<feature type="transmembrane region" description="Helical" evidence="2">
    <location>
        <begin position="164"/>
        <end position="182"/>
    </location>
</feature>
<keyword evidence="2" id="KW-0472">Membrane</keyword>
<accession>A0ABW1CNE8</accession>
<feature type="signal peptide" evidence="3">
    <location>
        <begin position="1"/>
        <end position="21"/>
    </location>
</feature>
<organism evidence="4 5">
    <name type="scientific">Nonomuraea insulae</name>
    <dbReference type="NCBI Taxonomy" id="1616787"/>
    <lineage>
        <taxon>Bacteria</taxon>
        <taxon>Bacillati</taxon>
        <taxon>Actinomycetota</taxon>
        <taxon>Actinomycetes</taxon>
        <taxon>Streptosporangiales</taxon>
        <taxon>Streptosporangiaceae</taxon>
        <taxon>Nonomuraea</taxon>
    </lineage>
</organism>
<name>A0ABW1CNE8_9ACTN</name>